<sequence length="200" mass="21134">MDHGTKHAVQLGGQSTPSSSTDVRAGSTIRPARPSVKLNQSSSADGRAGSNTRPARPSAELDQSSSADGRAGSNTRLARPSAQLDQSSSGDGRAGSTTRPARPSAELNQSSSGVAELDRTRDQLGHPPSWTRSVRRMASWIKHATSSSIRQDGPVQLADGQAGTIVLSSSRPRSSPPPFGIRTNMPMFHLDRSHGWNFTV</sequence>
<organism evidence="2 3">
    <name type="scientific">Brassica cretica</name>
    <name type="common">Mustard</name>
    <dbReference type="NCBI Taxonomy" id="69181"/>
    <lineage>
        <taxon>Eukaryota</taxon>
        <taxon>Viridiplantae</taxon>
        <taxon>Streptophyta</taxon>
        <taxon>Embryophyta</taxon>
        <taxon>Tracheophyta</taxon>
        <taxon>Spermatophyta</taxon>
        <taxon>Magnoliopsida</taxon>
        <taxon>eudicotyledons</taxon>
        <taxon>Gunneridae</taxon>
        <taxon>Pentapetalae</taxon>
        <taxon>rosids</taxon>
        <taxon>malvids</taxon>
        <taxon>Brassicales</taxon>
        <taxon>Brassicaceae</taxon>
        <taxon>Brassiceae</taxon>
        <taxon>Brassica</taxon>
    </lineage>
</organism>
<comment type="caution">
    <text evidence="2">The sequence shown here is derived from an EMBL/GenBank/DDBJ whole genome shotgun (WGS) entry which is preliminary data.</text>
</comment>
<feature type="compositionally biased region" description="Polar residues" evidence="1">
    <location>
        <begin position="61"/>
        <end position="76"/>
    </location>
</feature>
<feature type="compositionally biased region" description="Polar residues" evidence="1">
    <location>
        <begin position="83"/>
        <end position="99"/>
    </location>
</feature>
<protein>
    <submittedName>
        <fullName evidence="2">Uncharacterized protein</fullName>
    </submittedName>
</protein>
<dbReference type="EMBL" id="QGKX02000996">
    <property type="protein sequence ID" value="KAF3554008.1"/>
    <property type="molecule type" value="Genomic_DNA"/>
</dbReference>
<feature type="region of interest" description="Disordered" evidence="1">
    <location>
        <begin position="1"/>
        <end position="131"/>
    </location>
</feature>
<dbReference type="AlphaFoldDB" id="A0A8S9QRZ4"/>
<gene>
    <name evidence="2" type="ORF">F2Q69_00013346</name>
</gene>
<evidence type="ECO:0000256" key="1">
    <source>
        <dbReference type="SAM" id="MobiDB-lite"/>
    </source>
</evidence>
<evidence type="ECO:0000313" key="3">
    <source>
        <dbReference type="Proteomes" id="UP000712600"/>
    </source>
</evidence>
<proteinExistence type="predicted"/>
<feature type="compositionally biased region" description="Polar residues" evidence="1">
    <location>
        <begin position="12"/>
        <end position="22"/>
    </location>
</feature>
<dbReference type="Proteomes" id="UP000712600">
    <property type="component" value="Unassembled WGS sequence"/>
</dbReference>
<feature type="compositionally biased region" description="Polar residues" evidence="1">
    <location>
        <begin position="37"/>
        <end position="53"/>
    </location>
</feature>
<evidence type="ECO:0000313" key="2">
    <source>
        <dbReference type="EMBL" id="KAF3554008.1"/>
    </source>
</evidence>
<reference evidence="2" key="1">
    <citation type="submission" date="2019-12" db="EMBL/GenBank/DDBJ databases">
        <title>Genome sequencing and annotation of Brassica cretica.</title>
        <authorList>
            <person name="Studholme D.J."/>
            <person name="Sarris P."/>
        </authorList>
    </citation>
    <scope>NUCLEOTIDE SEQUENCE</scope>
    <source>
        <strain evidence="2">PFS-109/04</strain>
        <tissue evidence="2">Leaf</tissue>
    </source>
</reference>
<name>A0A8S9QRZ4_BRACR</name>
<accession>A0A8S9QRZ4</accession>